<dbReference type="GO" id="GO:0032259">
    <property type="term" value="P:methylation"/>
    <property type="evidence" value="ECO:0007669"/>
    <property type="project" value="UniProtKB-KW"/>
</dbReference>
<evidence type="ECO:0000256" key="5">
    <source>
        <dbReference type="ARBA" id="ARBA00022691"/>
    </source>
</evidence>
<comment type="catalytic activity">
    <reaction evidence="8">
        <text>a 2'-deoxycytidine in DNA + S-adenosyl-L-methionine = an N(4)-methyl-2'-deoxycytidine in DNA + S-adenosyl-L-homocysteine + H(+)</text>
        <dbReference type="Rhea" id="RHEA:16857"/>
        <dbReference type="Rhea" id="RHEA-COMP:11369"/>
        <dbReference type="Rhea" id="RHEA-COMP:13674"/>
        <dbReference type="ChEBI" id="CHEBI:15378"/>
        <dbReference type="ChEBI" id="CHEBI:57856"/>
        <dbReference type="ChEBI" id="CHEBI:59789"/>
        <dbReference type="ChEBI" id="CHEBI:85452"/>
        <dbReference type="ChEBI" id="CHEBI:137933"/>
        <dbReference type="EC" id="2.1.1.113"/>
    </reaction>
</comment>
<dbReference type="REBASE" id="29158">
    <property type="entry name" value="M.Hbo11551II"/>
</dbReference>
<accession>E4NVD3</accession>
<dbReference type="InterPro" id="IPR029063">
    <property type="entry name" value="SAM-dependent_MTases_sf"/>
</dbReference>
<name>E4NVD3_HALBP</name>
<keyword evidence="10" id="KW-0614">Plasmid</keyword>
<comment type="similarity">
    <text evidence="1">Belongs to the N(4)/N(6)-methyltransferase family. N(4) subfamily.</text>
</comment>
<keyword evidence="6" id="KW-0680">Restriction system</keyword>
<geneLocation type="plasmid" evidence="10 11">
    <name>pHBOR02</name>
</geneLocation>
<dbReference type="InterPro" id="IPR001091">
    <property type="entry name" value="RM_Methyltransferase"/>
</dbReference>
<evidence type="ECO:0000256" key="8">
    <source>
        <dbReference type="ARBA" id="ARBA00049120"/>
    </source>
</evidence>
<proteinExistence type="inferred from homology"/>
<keyword evidence="3 10" id="KW-0489">Methyltransferase</keyword>
<dbReference type="GO" id="GO:0008170">
    <property type="term" value="F:N-methyltransferase activity"/>
    <property type="evidence" value="ECO:0007669"/>
    <property type="project" value="InterPro"/>
</dbReference>
<reference evidence="11" key="1">
    <citation type="journal article" date="2009" name="Stand. Genomic Sci.">
        <title>Complete genome sequence of Halogeometricum borinquense type strain (PR3).</title>
        <authorList>
            <person name="Malfatti S."/>
            <person name="Tindall B.J."/>
            <person name="Schneider S."/>
            <person name="Fahnrich R."/>
            <person name="Lapidus A."/>
            <person name="Labuttii K."/>
            <person name="Copeland A."/>
            <person name="Glavina Del Rio T."/>
            <person name="Nolan M."/>
            <person name="Chen F."/>
            <person name="Lucas S."/>
            <person name="Tice H."/>
            <person name="Cheng J.F."/>
            <person name="Bruce D."/>
            <person name="Goodwin L."/>
            <person name="Pitluck S."/>
            <person name="Anderson I."/>
            <person name="Pati A."/>
            <person name="Ivanova N."/>
            <person name="Mavromatis K."/>
            <person name="Chen A."/>
            <person name="Palaniappan K."/>
            <person name="D'haeseleer P."/>
            <person name="Goker M."/>
            <person name="Bristow J."/>
            <person name="Eisen J.A."/>
            <person name="Markowitz V."/>
            <person name="Hugenholtz P."/>
            <person name="Kyrpides N.C."/>
            <person name="Klenk H.P."/>
            <person name="Chain P."/>
        </authorList>
    </citation>
    <scope>NUCLEOTIDE SEQUENCE [LARGE SCALE GENOMIC DNA]</scope>
    <source>
        <strain evidence="11">ATCC 700274 / DSM 11551 / JCM 10706 / KCTC 4070 / PR3</strain>
        <plasmid evidence="11">pHBOR02</plasmid>
    </source>
</reference>
<dbReference type="KEGG" id="hbo:Hbor_32870"/>
<keyword evidence="11" id="KW-1185">Reference proteome</keyword>
<dbReference type="GeneID" id="9988600"/>
<dbReference type="HOGENOM" id="CLU_466628_0_0_2"/>
<dbReference type="PROSITE" id="PS00093">
    <property type="entry name" value="N4_MTASE"/>
    <property type="match status" value="1"/>
</dbReference>
<dbReference type="AlphaFoldDB" id="E4NVD3"/>
<evidence type="ECO:0000313" key="10">
    <source>
        <dbReference type="EMBL" id="ADQ68817.1"/>
    </source>
</evidence>
<evidence type="ECO:0000256" key="1">
    <source>
        <dbReference type="ARBA" id="ARBA00010203"/>
    </source>
</evidence>
<dbReference type="InterPro" id="IPR017985">
    <property type="entry name" value="MeTrfase_CN4_CS"/>
</dbReference>
<organism evidence="10 11">
    <name type="scientific">Halogeometricum borinquense (strain ATCC 700274 / DSM 11551 / JCM 10706 / KCTC 4070 / PR3)</name>
    <dbReference type="NCBI Taxonomy" id="469382"/>
    <lineage>
        <taxon>Archaea</taxon>
        <taxon>Methanobacteriati</taxon>
        <taxon>Methanobacteriota</taxon>
        <taxon>Stenosarchaea group</taxon>
        <taxon>Halobacteria</taxon>
        <taxon>Halobacteriales</taxon>
        <taxon>Haloferacaceae</taxon>
        <taxon>Halogeometricum</taxon>
    </lineage>
</organism>
<dbReference type="EMBL" id="CP001692">
    <property type="protein sequence ID" value="ADQ68817.1"/>
    <property type="molecule type" value="Genomic_DNA"/>
</dbReference>
<evidence type="ECO:0000256" key="7">
    <source>
        <dbReference type="ARBA" id="ARBA00023125"/>
    </source>
</evidence>
<dbReference type="EC" id="2.1.1.113" evidence="2"/>
<dbReference type="GO" id="GO:0009307">
    <property type="term" value="P:DNA restriction-modification system"/>
    <property type="evidence" value="ECO:0007669"/>
    <property type="project" value="UniProtKB-KW"/>
</dbReference>
<dbReference type="GO" id="GO:0003677">
    <property type="term" value="F:DNA binding"/>
    <property type="evidence" value="ECO:0007669"/>
    <property type="project" value="UniProtKB-KW"/>
</dbReference>
<protein>
    <recommendedName>
        <fullName evidence="2">site-specific DNA-methyltransferase (cytosine-N(4)-specific)</fullName>
        <ecNumber evidence="2">2.1.1.113</ecNumber>
    </recommendedName>
</protein>
<dbReference type="Proteomes" id="UP000006663">
    <property type="component" value="Plasmid pHBOR02"/>
</dbReference>
<dbReference type="SUPFAM" id="SSF53335">
    <property type="entry name" value="S-adenosyl-L-methionine-dependent methyltransferases"/>
    <property type="match status" value="2"/>
</dbReference>
<dbReference type="InterPro" id="IPR002941">
    <property type="entry name" value="DNA_methylase_N4/N6"/>
</dbReference>
<keyword evidence="5" id="KW-0949">S-adenosyl-L-methionine</keyword>
<gene>
    <name evidence="10" type="ordered locus">Hbor_32870</name>
</gene>
<evidence type="ECO:0000256" key="2">
    <source>
        <dbReference type="ARBA" id="ARBA00012185"/>
    </source>
</evidence>
<keyword evidence="7" id="KW-0238">DNA-binding</keyword>
<dbReference type="RefSeq" id="WP_013440725.1">
    <property type="nucleotide sequence ID" value="NC_014731.1"/>
</dbReference>
<evidence type="ECO:0000256" key="4">
    <source>
        <dbReference type="ARBA" id="ARBA00022679"/>
    </source>
</evidence>
<dbReference type="Gene3D" id="3.40.50.150">
    <property type="entry name" value="Vaccinia Virus protein VP39"/>
    <property type="match status" value="2"/>
</dbReference>
<evidence type="ECO:0000256" key="3">
    <source>
        <dbReference type="ARBA" id="ARBA00022603"/>
    </source>
</evidence>
<keyword evidence="4" id="KW-0808">Transferase</keyword>
<feature type="domain" description="DNA methylase N-4/N-6" evidence="9">
    <location>
        <begin position="546"/>
        <end position="577"/>
    </location>
</feature>
<evidence type="ECO:0000256" key="6">
    <source>
        <dbReference type="ARBA" id="ARBA00022747"/>
    </source>
</evidence>
<sequence>MSNQDLSHPTEVKDFYLFDENVRRFANIFSNNLDKILIPTNFRDPEKDDLSRFSAQVKNDGGVDTATLDSHSLKDYFEKNVAFSHYFYDEIKDHYKLREDGLWSKDGLIEIIETHINTDSVSFPHEVSFREFYTNLVRLGDESATNTPEETIDLRVRERLESHPDVVADLDKELKTFFRLREFGLPPTEEIRRIHGFKHEKNETELELHEADARYITPFNTAEERSRSEIPVKEESVDLIITSPPYWRKREYLDEDDEEFGQESDPEEYVENLVTILDQWKKFLKPTGSVFLNIGDTYRYKSLQGIPGLFAEKARKGDWTVRNDIIWTKENGVPSPVDDRLAPRHEHIFHLVLDRDDYYYDREAYIDLYQTGANPIDVWSMSHDRNTRNHLAPFPEDLARRALTLACPSQVCEDCGAPRRRVTNKNKDELISDLDDPEELVNHLIKYEYYKLNPRRGQAQRAIKRFVESELGFEHLRAVQAVGISDAGKAKEYQTGAGRNKKSTQELADDAKEVLKGYFREFTFPQRQTVRWTECECDADYSPGRVLDPFAGSGTTLKVASKLGYHAHGVDLDTSHASHLFEDM</sequence>
<dbReference type="Pfam" id="PF01555">
    <property type="entry name" value="N6_N4_Mtase"/>
    <property type="match status" value="2"/>
</dbReference>
<feature type="domain" description="DNA methylase N-4/N-6" evidence="9">
    <location>
        <begin position="237"/>
        <end position="407"/>
    </location>
</feature>
<evidence type="ECO:0000259" key="9">
    <source>
        <dbReference type="Pfam" id="PF01555"/>
    </source>
</evidence>
<evidence type="ECO:0000313" key="11">
    <source>
        <dbReference type="Proteomes" id="UP000006663"/>
    </source>
</evidence>
<dbReference type="GO" id="GO:0015667">
    <property type="term" value="F:site-specific DNA-methyltransferase (cytosine-N4-specific) activity"/>
    <property type="evidence" value="ECO:0007669"/>
    <property type="project" value="UniProtKB-EC"/>
</dbReference>
<dbReference type="PRINTS" id="PR00508">
    <property type="entry name" value="S21N4MTFRASE"/>
</dbReference>
<dbReference type="OrthoDB" id="306976at2157"/>